<organism evidence="2 3">
    <name type="scientific">Chara braunii</name>
    <name type="common">Braun's stonewort</name>
    <dbReference type="NCBI Taxonomy" id="69332"/>
    <lineage>
        <taxon>Eukaryota</taxon>
        <taxon>Viridiplantae</taxon>
        <taxon>Streptophyta</taxon>
        <taxon>Charophyceae</taxon>
        <taxon>Charales</taxon>
        <taxon>Characeae</taxon>
        <taxon>Chara</taxon>
    </lineage>
</organism>
<feature type="compositionally biased region" description="Acidic residues" evidence="1">
    <location>
        <begin position="90"/>
        <end position="101"/>
    </location>
</feature>
<evidence type="ECO:0000313" key="2">
    <source>
        <dbReference type="EMBL" id="GBG82026.1"/>
    </source>
</evidence>
<protein>
    <submittedName>
        <fullName evidence="2">Uncharacterized protein</fullName>
    </submittedName>
</protein>
<keyword evidence="3" id="KW-1185">Reference proteome</keyword>
<feature type="region of interest" description="Disordered" evidence="1">
    <location>
        <begin position="74"/>
        <end position="171"/>
    </location>
</feature>
<feature type="compositionally biased region" description="Basic and acidic residues" evidence="1">
    <location>
        <begin position="102"/>
        <end position="113"/>
    </location>
</feature>
<accession>A0A388LI79</accession>
<reference evidence="2 3" key="1">
    <citation type="journal article" date="2018" name="Cell">
        <title>The Chara Genome: Secondary Complexity and Implications for Plant Terrestrialization.</title>
        <authorList>
            <person name="Nishiyama T."/>
            <person name="Sakayama H."/>
            <person name="Vries J.D."/>
            <person name="Buschmann H."/>
            <person name="Saint-Marcoux D."/>
            <person name="Ullrich K.K."/>
            <person name="Haas F.B."/>
            <person name="Vanderstraeten L."/>
            <person name="Becker D."/>
            <person name="Lang D."/>
            <person name="Vosolsobe S."/>
            <person name="Rombauts S."/>
            <person name="Wilhelmsson P.K.I."/>
            <person name="Janitza P."/>
            <person name="Kern R."/>
            <person name="Heyl A."/>
            <person name="Rumpler F."/>
            <person name="Villalobos L.I.A.C."/>
            <person name="Clay J.M."/>
            <person name="Skokan R."/>
            <person name="Toyoda A."/>
            <person name="Suzuki Y."/>
            <person name="Kagoshima H."/>
            <person name="Schijlen E."/>
            <person name="Tajeshwar N."/>
            <person name="Catarino B."/>
            <person name="Hetherington A.J."/>
            <person name="Saltykova A."/>
            <person name="Bonnot C."/>
            <person name="Breuninger H."/>
            <person name="Symeonidi A."/>
            <person name="Radhakrishnan G.V."/>
            <person name="Van Nieuwerburgh F."/>
            <person name="Deforce D."/>
            <person name="Chang C."/>
            <person name="Karol K.G."/>
            <person name="Hedrich R."/>
            <person name="Ulvskov P."/>
            <person name="Glockner G."/>
            <person name="Delwiche C.F."/>
            <person name="Petrasek J."/>
            <person name="Van de Peer Y."/>
            <person name="Friml J."/>
            <person name="Beilby M."/>
            <person name="Dolan L."/>
            <person name="Kohara Y."/>
            <person name="Sugano S."/>
            <person name="Fujiyama A."/>
            <person name="Delaux P.-M."/>
            <person name="Quint M."/>
            <person name="TheiBen G."/>
            <person name="Hagemann M."/>
            <person name="Harholt J."/>
            <person name="Dunand C."/>
            <person name="Zachgo S."/>
            <person name="Langdale J."/>
            <person name="Maumus F."/>
            <person name="Straeten D.V.D."/>
            <person name="Gould S.B."/>
            <person name="Rensing S.A."/>
        </authorList>
    </citation>
    <scope>NUCLEOTIDE SEQUENCE [LARGE SCALE GENOMIC DNA]</scope>
    <source>
        <strain evidence="2 3">S276</strain>
    </source>
</reference>
<evidence type="ECO:0000256" key="1">
    <source>
        <dbReference type="SAM" id="MobiDB-lite"/>
    </source>
</evidence>
<dbReference type="Proteomes" id="UP000265515">
    <property type="component" value="Unassembled WGS sequence"/>
</dbReference>
<proteinExistence type="predicted"/>
<name>A0A388LI79_CHABU</name>
<comment type="caution">
    <text evidence="2">The sequence shown here is derived from an EMBL/GenBank/DDBJ whole genome shotgun (WGS) entry which is preliminary data.</text>
</comment>
<dbReference type="AlphaFoldDB" id="A0A388LI79"/>
<feature type="compositionally biased region" description="Low complexity" evidence="1">
    <location>
        <begin position="139"/>
        <end position="157"/>
    </location>
</feature>
<dbReference type="Gramene" id="GBG82026">
    <property type="protein sequence ID" value="GBG82026"/>
    <property type="gene ID" value="CBR_g34206"/>
</dbReference>
<gene>
    <name evidence="2" type="ORF">CBR_g34206</name>
</gene>
<sequence length="355" mass="40239">MQQRYDWPKIRENLLARNFDQILCRLLKQQKEDPERVHLGADKDKEVYKTLAEMKEMMADMREERLKFQVLAAKVSKGKRKGKEPVVEESSSESESEEEEEPPRKLTKAERKALNQIRGGQGTSQKRGESSRDGGNGNGDRQVGQGQQSQSQQAQPQGGRGHGRGRGNGDGRGNWQEYVCKYCDMKGHIVRFCQILAKDEKDQIVFTTIRGEVFDFEGNLIDSNIEGGMRKEAFRRMGRPLPATFRLASPEEANLFELEEAMASLEVCDCKEEELEEMKEDIARRAREVTRRLGKCRDSIVRLCVDMEEVRPNLPNVFLFGGSSSVGQDRSASANAPTPRVTSLVRPMVMSRPLL</sequence>
<dbReference type="EMBL" id="BFEA01000394">
    <property type="protein sequence ID" value="GBG82026.1"/>
    <property type="molecule type" value="Genomic_DNA"/>
</dbReference>
<evidence type="ECO:0000313" key="3">
    <source>
        <dbReference type="Proteomes" id="UP000265515"/>
    </source>
</evidence>